<dbReference type="GO" id="GO:0016538">
    <property type="term" value="F:cyclin-dependent protein serine/threonine kinase regulator activity"/>
    <property type="evidence" value="ECO:0007669"/>
    <property type="project" value="TreeGrafter"/>
</dbReference>
<dbReference type="Gene3D" id="1.10.472.10">
    <property type="entry name" value="Cyclin-like"/>
    <property type="match status" value="1"/>
</dbReference>
<name>A0A8H7AS11_9EURO</name>
<comment type="caution">
    <text evidence="3">The sequence shown here is derived from an EMBL/GenBank/DDBJ whole genome shotgun (WGS) entry which is preliminary data.</text>
</comment>
<feature type="region of interest" description="Disordered" evidence="1">
    <location>
        <begin position="272"/>
        <end position="353"/>
    </location>
</feature>
<evidence type="ECO:0000313" key="4">
    <source>
        <dbReference type="Proteomes" id="UP000606974"/>
    </source>
</evidence>
<organism evidence="3 4">
    <name type="scientific">Endocarpon pusillum</name>
    <dbReference type="NCBI Taxonomy" id="364733"/>
    <lineage>
        <taxon>Eukaryota</taxon>
        <taxon>Fungi</taxon>
        <taxon>Dikarya</taxon>
        <taxon>Ascomycota</taxon>
        <taxon>Pezizomycotina</taxon>
        <taxon>Eurotiomycetes</taxon>
        <taxon>Chaetothyriomycetidae</taxon>
        <taxon>Verrucariales</taxon>
        <taxon>Verrucariaceae</taxon>
        <taxon>Endocarpon</taxon>
    </lineage>
</organism>
<feature type="compositionally biased region" description="Polar residues" evidence="1">
    <location>
        <begin position="275"/>
        <end position="286"/>
    </location>
</feature>
<feature type="compositionally biased region" description="Polar residues" evidence="1">
    <location>
        <begin position="405"/>
        <end position="417"/>
    </location>
</feature>
<dbReference type="CDD" id="cd20557">
    <property type="entry name" value="CYCLIN_ScPCL1-like"/>
    <property type="match status" value="1"/>
</dbReference>
<dbReference type="PANTHER" id="PTHR15615">
    <property type="match status" value="1"/>
</dbReference>
<feature type="region of interest" description="Disordered" evidence="1">
    <location>
        <begin position="399"/>
        <end position="426"/>
    </location>
</feature>
<feature type="region of interest" description="Disordered" evidence="1">
    <location>
        <begin position="42"/>
        <end position="65"/>
    </location>
</feature>
<dbReference type="GO" id="GO:0019901">
    <property type="term" value="F:protein kinase binding"/>
    <property type="evidence" value="ECO:0007669"/>
    <property type="project" value="InterPro"/>
</dbReference>
<dbReference type="InterPro" id="IPR006671">
    <property type="entry name" value="Cyclin_N"/>
</dbReference>
<dbReference type="Proteomes" id="UP000606974">
    <property type="component" value="Unassembled WGS sequence"/>
</dbReference>
<evidence type="ECO:0000313" key="3">
    <source>
        <dbReference type="EMBL" id="KAF7511986.1"/>
    </source>
</evidence>
<feature type="compositionally biased region" description="Low complexity" evidence="1">
    <location>
        <begin position="332"/>
        <end position="346"/>
    </location>
</feature>
<dbReference type="SUPFAM" id="SSF47954">
    <property type="entry name" value="Cyclin-like"/>
    <property type="match status" value="1"/>
</dbReference>
<keyword evidence="4" id="KW-1185">Reference proteome</keyword>
<feature type="compositionally biased region" description="Low complexity" evidence="1">
    <location>
        <begin position="303"/>
        <end position="312"/>
    </location>
</feature>
<dbReference type="EMBL" id="JAACFV010000015">
    <property type="protein sequence ID" value="KAF7511986.1"/>
    <property type="molecule type" value="Genomic_DNA"/>
</dbReference>
<dbReference type="GO" id="GO:0000307">
    <property type="term" value="C:cyclin-dependent protein kinase holoenzyme complex"/>
    <property type="evidence" value="ECO:0007669"/>
    <property type="project" value="TreeGrafter"/>
</dbReference>
<sequence length="462" mass="50678">MDSYALGQNKAALEEFCQRPVDRHMVRYLAKQASHVIRCEEPLEPSSSDMPPTPPSTPPTTQAEFPQPQLPSLEAFITSIVNRSSVQVPTLMTSLVYLDRLRSRLPPVAKGMRCTVHRIFLASLILAAKNLNDSSPKNKHWARYTSVKGYDGFGFSLAEVNLMERQLLYLLDFDLRVTEQDLFRHFEPFLAPIRLELELQCEEEGLFDLPVEEEYQHAYATEIKYTHSFDTRLAQNLRSRPVRESSLPRRRAIGVYDSPHSLIDDRVDVRAGRYPTTSNSTTSLPVTTAGHKRRPSPYRTHLSSCSRSISPPSERDIPALSRTHTDGTTYTASSSRSSSLAPPSSRGTPASLVSGIDDQVAPASGIVVVDGSFSPGMTHATTYGRALAAAQAAASGVVRPGMKGHQNSFQSESQQPTKKAKMSAGPGSGMGGVMARFFNTAAGGYVAQRVGRGQQQQVPVMV</sequence>
<reference evidence="3" key="1">
    <citation type="submission" date="2020-02" db="EMBL/GenBank/DDBJ databases">
        <authorList>
            <person name="Palmer J.M."/>
        </authorList>
    </citation>
    <scope>NUCLEOTIDE SEQUENCE</scope>
    <source>
        <strain evidence="3">EPUS1.4</strain>
        <tissue evidence="3">Thallus</tissue>
    </source>
</reference>
<feature type="domain" description="Cyclin N-terminal" evidence="2">
    <location>
        <begin position="70"/>
        <end position="176"/>
    </location>
</feature>
<evidence type="ECO:0000259" key="2">
    <source>
        <dbReference type="Pfam" id="PF00134"/>
    </source>
</evidence>
<dbReference type="InterPro" id="IPR036915">
    <property type="entry name" value="Cyclin-like_sf"/>
</dbReference>
<evidence type="ECO:0000256" key="1">
    <source>
        <dbReference type="SAM" id="MobiDB-lite"/>
    </source>
</evidence>
<dbReference type="AlphaFoldDB" id="A0A8H7AS11"/>
<dbReference type="PANTHER" id="PTHR15615:SF10">
    <property type="entry name" value="PHO85 CYCLIN-2-RELATED"/>
    <property type="match status" value="1"/>
</dbReference>
<dbReference type="GO" id="GO:0005634">
    <property type="term" value="C:nucleus"/>
    <property type="evidence" value="ECO:0007669"/>
    <property type="project" value="TreeGrafter"/>
</dbReference>
<dbReference type="Pfam" id="PF00134">
    <property type="entry name" value="Cyclin_N"/>
    <property type="match status" value="1"/>
</dbReference>
<dbReference type="OrthoDB" id="10250320at2759"/>
<gene>
    <name evidence="3" type="ORF">GJ744_002699</name>
</gene>
<dbReference type="InterPro" id="IPR013922">
    <property type="entry name" value="Cyclin_PHO80-like"/>
</dbReference>
<accession>A0A8H7AS11</accession>
<proteinExistence type="predicted"/>
<protein>
    <recommendedName>
        <fullName evidence="2">Cyclin N-terminal domain-containing protein</fullName>
    </recommendedName>
</protein>